<name>A0A1G4JXM9_9SACH</name>
<accession>A0A1G4JXM9</accession>
<dbReference type="EMBL" id="LT598451">
    <property type="protein sequence ID" value="SCU95881.1"/>
    <property type="molecule type" value="Genomic_DNA"/>
</dbReference>
<gene>
    <name evidence="2" type="ORF">LANO_0E11716G</name>
</gene>
<feature type="compositionally biased region" description="Polar residues" evidence="1">
    <location>
        <begin position="22"/>
        <end position="37"/>
    </location>
</feature>
<sequence length="186" mass="20757">MTSVDYRFGTEDPELLFQFSSPLTRQPGMTTGANGSNIRDAGAPSWTQTDFDGLFVPRDASLQLQSQQHQVPVSSVEDSETLNDNDGALMDDDTETLYATSVALPSQSLRPVVAHAETSRNARARDPRVAPKLANNVRTLSQFNNVLNQSLSPQQQQHIERMVDEFWMRDSMLTEDMFEDSSDEEA</sequence>
<evidence type="ECO:0000313" key="2">
    <source>
        <dbReference type="EMBL" id="SCU95881.1"/>
    </source>
</evidence>
<dbReference type="AlphaFoldDB" id="A0A1G4JXM9"/>
<proteinExistence type="predicted"/>
<dbReference type="Proteomes" id="UP000189911">
    <property type="component" value="Chromosome E"/>
</dbReference>
<evidence type="ECO:0000313" key="3">
    <source>
        <dbReference type="Proteomes" id="UP000189911"/>
    </source>
</evidence>
<evidence type="ECO:0000256" key="1">
    <source>
        <dbReference type="SAM" id="MobiDB-lite"/>
    </source>
</evidence>
<reference evidence="3" key="1">
    <citation type="submission" date="2016-03" db="EMBL/GenBank/DDBJ databases">
        <authorList>
            <person name="Devillers Hugo."/>
        </authorList>
    </citation>
    <scope>NUCLEOTIDE SEQUENCE [LARGE SCALE GENOMIC DNA]</scope>
</reference>
<dbReference type="OrthoDB" id="4035669at2759"/>
<organism evidence="2 3">
    <name type="scientific">Lachancea nothofagi CBS 11611</name>
    <dbReference type="NCBI Taxonomy" id="1266666"/>
    <lineage>
        <taxon>Eukaryota</taxon>
        <taxon>Fungi</taxon>
        <taxon>Dikarya</taxon>
        <taxon>Ascomycota</taxon>
        <taxon>Saccharomycotina</taxon>
        <taxon>Saccharomycetes</taxon>
        <taxon>Saccharomycetales</taxon>
        <taxon>Saccharomycetaceae</taxon>
        <taxon>Lachancea</taxon>
    </lineage>
</organism>
<protein>
    <submittedName>
        <fullName evidence="2">LANO_0E11716g1_1</fullName>
    </submittedName>
</protein>
<keyword evidence="3" id="KW-1185">Reference proteome</keyword>
<feature type="region of interest" description="Disordered" evidence="1">
    <location>
        <begin position="22"/>
        <end position="44"/>
    </location>
</feature>